<comment type="caution">
    <text evidence="1">The sequence shown here is derived from an EMBL/GenBank/DDBJ whole genome shotgun (WGS) entry which is preliminary data.</text>
</comment>
<dbReference type="Pfam" id="PF08922">
    <property type="entry name" value="DUF1905"/>
    <property type="match status" value="1"/>
</dbReference>
<keyword evidence="2" id="KW-1185">Reference proteome</keyword>
<protein>
    <submittedName>
        <fullName evidence="1">DUF1905 domain-containing protein</fullName>
    </submittedName>
</protein>
<name>A0A7X6QZ11_9CELL</name>
<gene>
    <name evidence="1" type="ORF">HGA03_08100</name>
</gene>
<proteinExistence type="predicted"/>
<accession>A0A7X6QZ11</accession>
<reference evidence="1 2" key="1">
    <citation type="submission" date="2020-04" db="EMBL/GenBank/DDBJ databases">
        <title>MicrobeNet Type strains.</title>
        <authorList>
            <person name="Nicholson A.C."/>
        </authorList>
    </citation>
    <scope>NUCLEOTIDE SEQUENCE [LARGE SCALE GENOMIC DNA]</scope>
    <source>
        <strain evidence="1 2">ATCC BAA-788</strain>
    </source>
</reference>
<evidence type="ECO:0000313" key="1">
    <source>
        <dbReference type="EMBL" id="NKY22627.1"/>
    </source>
</evidence>
<dbReference type="Gene3D" id="2.40.30.100">
    <property type="entry name" value="AF2212/PG0164-like"/>
    <property type="match status" value="1"/>
</dbReference>
<dbReference type="InterPro" id="IPR015018">
    <property type="entry name" value="DUF1905"/>
</dbReference>
<dbReference type="InterPro" id="IPR037079">
    <property type="entry name" value="AF2212/PG0164-like_sf"/>
</dbReference>
<organism evidence="1 2">
    <name type="scientific">Cellulomonas denverensis</name>
    <dbReference type="NCBI Taxonomy" id="264297"/>
    <lineage>
        <taxon>Bacteria</taxon>
        <taxon>Bacillati</taxon>
        <taxon>Actinomycetota</taxon>
        <taxon>Actinomycetes</taxon>
        <taxon>Micrococcales</taxon>
        <taxon>Cellulomonadaceae</taxon>
        <taxon>Cellulomonas</taxon>
    </lineage>
</organism>
<dbReference type="AlphaFoldDB" id="A0A7X6QZ11"/>
<dbReference type="EMBL" id="JAAXOX010000003">
    <property type="protein sequence ID" value="NKY22627.1"/>
    <property type="molecule type" value="Genomic_DNA"/>
</dbReference>
<dbReference type="Proteomes" id="UP000581206">
    <property type="component" value="Unassembled WGS sequence"/>
</dbReference>
<evidence type="ECO:0000313" key="2">
    <source>
        <dbReference type="Proteomes" id="UP000581206"/>
    </source>
</evidence>
<dbReference type="RefSeq" id="WP_168629747.1">
    <property type="nucleotide sequence ID" value="NZ_BONL01000004.1"/>
</dbReference>
<dbReference type="SUPFAM" id="SSF141694">
    <property type="entry name" value="AF2212/PG0164-like"/>
    <property type="match status" value="1"/>
</dbReference>
<sequence length="97" mass="10578">MRVSFEAPLWQWQSRPDLWTFVSVPADLSDEILDRAAGHTHGFGSVRVEVTVGATTWRTSIFPGDDGYALPVKRAVRDAEGLSLGGPVGVSLRLLDL</sequence>